<dbReference type="RefSeq" id="WP_114582165.1">
    <property type="nucleotide sequence ID" value="NZ_QPMH01000008.1"/>
</dbReference>
<proteinExistence type="inferred from homology"/>
<dbReference type="Pfam" id="PF02604">
    <property type="entry name" value="PhdYeFM_antitox"/>
    <property type="match status" value="1"/>
</dbReference>
<dbReference type="PANTHER" id="PTHR33713:SF6">
    <property type="entry name" value="ANTITOXIN YEFM"/>
    <property type="match status" value="1"/>
</dbReference>
<evidence type="ECO:0000256" key="2">
    <source>
        <dbReference type="RuleBase" id="RU362080"/>
    </source>
</evidence>
<dbReference type="NCBIfam" id="TIGR01552">
    <property type="entry name" value="phd_fam"/>
    <property type="match status" value="1"/>
</dbReference>
<dbReference type="Proteomes" id="UP000253941">
    <property type="component" value="Unassembled WGS sequence"/>
</dbReference>
<dbReference type="SUPFAM" id="SSF143120">
    <property type="entry name" value="YefM-like"/>
    <property type="match status" value="1"/>
</dbReference>
<dbReference type="InterPro" id="IPR051405">
    <property type="entry name" value="phD/YefM_antitoxin"/>
</dbReference>
<dbReference type="InterPro" id="IPR006442">
    <property type="entry name" value="Antitoxin_Phd/YefM"/>
</dbReference>
<dbReference type="EMBL" id="QPMH01000008">
    <property type="protein sequence ID" value="RDD61921.1"/>
    <property type="molecule type" value="Genomic_DNA"/>
</dbReference>
<sequence length="102" mass="11462">MKVVSFSEARNKLKALCDEVRASHKPVHIHRRGGDDVVIVSADDWEALEETLHIASIPGASERLRNPGDFKALTPFSREAFDRMIEEERRLMETEAGTSNSV</sequence>
<dbReference type="Gene3D" id="3.40.1620.10">
    <property type="entry name" value="YefM-like domain"/>
    <property type="match status" value="1"/>
</dbReference>
<organism evidence="3 4">
    <name type="scientific">Ferruginivarius sediminum</name>
    <dbReference type="NCBI Taxonomy" id="2661937"/>
    <lineage>
        <taxon>Bacteria</taxon>
        <taxon>Pseudomonadati</taxon>
        <taxon>Pseudomonadota</taxon>
        <taxon>Alphaproteobacteria</taxon>
        <taxon>Rhodospirillales</taxon>
        <taxon>Rhodospirillaceae</taxon>
        <taxon>Ferruginivarius</taxon>
    </lineage>
</organism>
<protein>
    <recommendedName>
        <fullName evidence="2">Antitoxin</fullName>
    </recommendedName>
</protein>
<dbReference type="AlphaFoldDB" id="A0A369T9B7"/>
<comment type="function">
    <text evidence="2">Antitoxin component of a type II toxin-antitoxin (TA) system.</text>
</comment>
<evidence type="ECO:0000313" key="3">
    <source>
        <dbReference type="EMBL" id="RDD61921.1"/>
    </source>
</evidence>
<dbReference type="Gene3D" id="1.10.1220.170">
    <property type="match status" value="1"/>
</dbReference>
<gene>
    <name evidence="3" type="ORF">DRB17_10570</name>
</gene>
<comment type="caution">
    <text evidence="3">The sequence shown here is derived from an EMBL/GenBank/DDBJ whole genome shotgun (WGS) entry which is preliminary data.</text>
</comment>
<comment type="similarity">
    <text evidence="1 2">Belongs to the phD/YefM antitoxin family.</text>
</comment>
<keyword evidence="4" id="KW-1185">Reference proteome</keyword>
<dbReference type="PANTHER" id="PTHR33713">
    <property type="entry name" value="ANTITOXIN YAFN-RELATED"/>
    <property type="match status" value="1"/>
</dbReference>
<accession>A0A369T9B7</accession>
<evidence type="ECO:0000313" key="4">
    <source>
        <dbReference type="Proteomes" id="UP000253941"/>
    </source>
</evidence>
<evidence type="ECO:0000256" key="1">
    <source>
        <dbReference type="ARBA" id="ARBA00009981"/>
    </source>
</evidence>
<dbReference type="InterPro" id="IPR036165">
    <property type="entry name" value="YefM-like_sf"/>
</dbReference>
<reference evidence="3 4" key="1">
    <citation type="submission" date="2018-07" db="EMBL/GenBank/DDBJ databases">
        <title>Venubactetium sediminum gen. nov., sp. nov., isolated from a marine solar saltern.</title>
        <authorList>
            <person name="Wang S."/>
        </authorList>
    </citation>
    <scope>NUCLEOTIDE SEQUENCE [LARGE SCALE GENOMIC DNA]</scope>
    <source>
        <strain evidence="3 4">WD2A32</strain>
    </source>
</reference>
<name>A0A369T9B7_9PROT</name>